<dbReference type="AlphaFoldDB" id="A0A7M2RH78"/>
<proteinExistence type="predicted"/>
<dbReference type="EMBL" id="CP063304">
    <property type="protein sequence ID" value="QOV19675.1"/>
    <property type="molecule type" value="Genomic_DNA"/>
</dbReference>
<feature type="transmembrane region" description="Helical" evidence="1">
    <location>
        <begin position="50"/>
        <end position="76"/>
    </location>
</feature>
<gene>
    <name evidence="2" type="ORF">INP51_01470</name>
</gene>
<dbReference type="Proteomes" id="UP000593601">
    <property type="component" value="Chromosome"/>
</dbReference>
<keyword evidence="1" id="KW-0472">Membrane</keyword>
<name>A0A7M2RH78_9FIRM</name>
<sequence>MSQSKYLKSEAREALIGNYGIYIGTYIMYSIISSFVFMFIYWYLLRSMSMFSVISGIVIAFLCNVLLSLLSTGIWVSSLSVSRHQPISVGNLFYAFTHHSDRFLIVETIKGLIRMIFTIVPVIIYTSYIFEKNEHLFTNPELQSVLRFVLTYTLGLLLILGIGGLVTFLILLRYSMSTFLLIDHEELTAMESLRNSSRMMKGNLKAYFYVSFLSFFGFYSLGYIGGSIPLLWITPYHHVTVANFYRQLNHEL</sequence>
<protein>
    <submittedName>
        <fullName evidence="2">DUF975 family protein</fullName>
    </submittedName>
</protein>
<evidence type="ECO:0000313" key="3">
    <source>
        <dbReference type="Proteomes" id="UP000593601"/>
    </source>
</evidence>
<dbReference type="PANTHER" id="PTHR40076">
    <property type="entry name" value="MEMBRANE PROTEIN-RELATED"/>
    <property type="match status" value="1"/>
</dbReference>
<evidence type="ECO:0000313" key="2">
    <source>
        <dbReference type="EMBL" id="QOV19675.1"/>
    </source>
</evidence>
<keyword evidence="1" id="KW-1133">Transmembrane helix</keyword>
<dbReference type="InterPro" id="IPR010380">
    <property type="entry name" value="DUF975"/>
</dbReference>
<dbReference type="PANTHER" id="PTHR40076:SF1">
    <property type="entry name" value="MEMBRANE PROTEIN"/>
    <property type="match status" value="1"/>
</dbReference>
<keyword evidence="1" id="KW-0812">Transmembrane</keyword>
<feature type="transmembrane region" description="Helical" evidence="1">
    <location>
        <begin position="206"/>
        <end position="233"/>
    </location>
</feature>
<dbReference type="KEGG" id="bliq:INP51_01470"/>
<organism evidence="2 3">
    <name type="scientific">Blautia liquoris</name>
    <dbReference type="NCBI Taxonomy" id="2779518"/>
    <lineage>
        <taxon>Bacteria</taxon>
        <taxon>Bacillati</taxon>
        <taxon>Bacillota</taxon>
        <taxon>Clostridia</taxon>
        <taxon>Lachnospirales</taxon>
        <taxon>Lachnospiraceae</taxon>
        <taxon>Blautia</taxon>
    </lineage>
</organism>
<accession>A0A7M2RH78</accession>
<feature type="transmembrane region" description="Helical" evidence="1">
    <location>
        <begin position="112"/>
        <end position="130"/>
    </location>
</feature>
<feature type="transmembrane region" description="Helical" evidence="1">
    <location>
        <begin position="21"/>
        <end position="44"/>
    </location>
</feature>
<dbReference type="Pfam" id="PF06161">
    <property type="entry name" value="DUF975"/>
    <property type="match status" value="1"/>
</dbReference>
<reference evidence="2 3" key="1">
    <citation type="submission" date="2020-10" db="EMBL/GenBank/DDBJ databases">
        <title>Blautia liquoris sp.nov., isolated from the mud in a fermentation cellar used for the production of Chinese strong-flavoured liquor.</title>
        <authorList>
            <person name="Lu L."/>
        </authorList>
    </citation>
    <scope>NUCLEOTIDE SEQUENCE [LARGE SCALE GENOMIC DNA]</scope>
    <source>
        <strain evidence="2 3">LZLJ-3</strain>
    </source>
</reference>
<feature type="transmembrane region" description="Helical" evidence="1">
    <location>
        <begin position="150"/>
        <end position="172"/>
    </location>
</feature>
<keyword evidence="3" id="KW-1185">Reference proteome</keyword>
<evidence type="ECO:0000256" key="1">
    <source>
        <dbReference type="SAM" id="Phobius"/>
    </source>
</evidence>